<name>A0A1M6XBC5_9FIRM</name>
<gene>
    <name evidence="1" type="ORF">SAMN02745243_04186</name>
</gene>
<sequence>NMNQKWNKKDISVGKKELRTAEFNQLVRQPLLSYFSYHFQYFFK</sequence>
<dbReference type="EMBL" id="FQZY01000148">
    <property type="protein sequence ID" value="SHL03233.1"/>
    <property type="molecule type" value="Genomic_DNA"/>
</dbReference>
<feature type="non-terminal residue" evidence="1">
    <location>
        <position position="1"/>
    </location>
</feature>
<organism evidence="1 2">
    <name type="scientific">Hespellia stercorisuis DSM 15480</name>
    <dbReference type="NCBI Taxonomy" id="1121950"/>
    <lineage>
        <taxon>Bacteria</taxon>
        <taxon>Bacillati</taxon>
        <taxon>Bacillota</taxon>
        <taxon>Clostridia</taxon>
        <taxon>Lachnospirales</taxon>
        <taxon>Lachnospiraceae</taxon>
        <taxon>Hespellia</taxon>
    </lineage>
</organism>
<evidence type="ECO:0000313" key="1">
    <source>
        <dbReference type="EMBL" id="SHL03233.1"/>
    </source>
</evidence>
<dbReference type="AlphaFoldDB" id="A0A1M6XBC5"/>
<evidence type="ECO:0000313" key="2">
    <source>
        <dbReference type="Proteomes" id="UP000184301"/>
    </source>
</evidence>
<accession>A0A1M6XBC5</accession>
<keyword evidence="2" id="KW-1185">Reference proteome</keyword>
<proteinExistence type="predicted"/>
<protein>
    <submittedName>
        <fullName evidence="1">Uncharacterized protein</fullName>
    </submittedName>
</protein>
<reference evidence="1 2" key="1">
    <citation type="submission" date="2016-11" db="EMBL/GenBank/DDBJ databases">
        <authorList>
            <person name="Jaros S."/>
            <person name="Januszkiewicz K."/>
            <person name="Wedrychowicz H."/>
        </authorList>
    </citation>
    <scope>NUCLEOTIDE SEQUENCE [LARGE SCALE GENOMIC DNA]</scope>
    <source>
        <strain evidence="1 2">DSM 15480</strain>
    </source>
</reference>
<dbReference type="Proteomes" id="UP000184301">
    <property type="component" value="Unassembled WGS sequence"/>
</dbReference>